<dbReference type="Proteomes" id="UP000663419">
    <property type="component" value="Chromosome 1"/>
</dbReference>
<evidence type="ECO:0000313" key="2">
    <source>
        <dbReference type="EMBL" id="QSS50265.1"/>
    </source>
</evidence>
<reference evidence="2" key="1">
    <citation type="submission" date="2021-01" db="EMBL/GenBank/DDBJ databases">
        <title>Chromosome-level genome assembly of a human fungal pathogen reveals clustering of transcriptionally co-regulated genes.</title>
        <authorList>
            <person name="Voorhies M."/>
            <person name="Cohen S."/>
            <person name="Shea T.P."/>
            <person name="Petrus S."/>
            <person name="Munoz J.F."/>
            <person name="Poplawski S."/>
            <person name="Goldman W.E."/>
            <person name="Michael T."/>
            <person name="Cuomo C.A."/>
            <person name="Sil A."/>
            <person name="Beyhan S."/>
        </authorList>
    </citation>
    <scope>NUCLEOTIDE SEQUENCE</scope>
    <source>
        <strain evidence="2">H88</strain>
    </source>
</reference>
<accession>A0A8A1LBQ1</accession>
<proteinExistence type="predicted"/>
<sequence>MEDAKEEKKRGETLVLSQKRKREKEKERNGEKMPLCFEMYRLFYAGNPISVRWHHFRKLRRRRETMLSYRTSLKANRNAAVRTL</sequence>
<evidence type="ECO:0000313" key="3">
    <source>
        <dbReference type="Proteomes" id="UP000663419"/>
    </source>
</evidence>
<protein>
    <submittedName>
        <fullName evidence="2">Uncharacterized protein</fullName>
    </submittedName>
</protein>
<dbReference type="EMBL" id="CP069102">
    <property type="protein sequence ID" value="QSS50265.1"/>
    <property type="molecule type" value="Genomic_DNA"/>
</dbReference>
<evidence type="ECO:0000256" key="1">
    <source>
        <dbReference type="SAM" id="MobiDB-lite"/>
    </source>
</evidence>
<gene>
    <name evidence="2" type="ORF">I7I53_10893</name>
</gene>
<feature type="compositionally biased region" description="Basic and acidic residues" evidence="1">
    <location>
        <begin position="1"/>
        <end position="12"/>
    </location>
</feature>
<dbReference type="VEuPathDB" id="FungiDB:I7I53_10893"/>
<organism evidence="2 3">
    <name type="scientific">Ajellomyces capsulatus (strain H88)</name>
    <name type="common">Darling's disease fungus</name>
    <name type="synonym">Histoplasma capsulatum</name>
    <dbReference type="NCBI Taxonomy" id="544711"/>
    <lineage>
        <taxon>Eukaryota</taxon>
        <taxon>Fungi</taxon>
        <taxon>Dikarya</taxon>
        <taxon>Ascomycota</taxon>
        <taxon>Pezizomycotina</taxon>
        <taxon>Eurotiomycetes</taxon>
        <taxon>Eurotiomycetidae</taxon>
        <taxon>Onygenales</taxon>
        <taxon>Ajellomycetaceae</taxon>
        <taxon>Histoplasma</taxon>
    </lineage>
</organism>
<dbReference type="AlphaFoldDB" id="A0A8A1LBQ1"/>
<feature type="region of interest" description="Disordered" evidence="1">
    <location>
        <begin position="1"/>
        <end position="30"/>
    </location>
</feature>
<name>A0A8A1LBQ1_AJEC8</name>